<proteinExistence type="inferred from homology"/>
<evidence type="ECO:0000313" key="5">
    <source>
        <dbReference type="Proteomes" id="UP001055712"/>
    </source>
</evidence>
<dbReference type="PANTHER" id="PTHR11560">
    <property type="entry name" value="39S RIBOSOMAL PROTEIN L10, MITOCHONDRIAL"/>
    <property type="match status" value="1"/>
</dbReference>
<dbReference type="InterPro" id="IPR043141">
    <property type="entry name" value="Ribosomal_uL10-like_sf"/>
</dbReference>
<keyword evidence="5" id="KW-1185">Reference proteome</keyword>
<dbReference type="CDD" id="cd05797">
    <property type="entry name" value="Ribosomal_L10"/>
    <property type="match status" value="1"/>
</dbReference>
<comment type="caution">
    <text evidence="4">The sequence shown here is derived from an EMBL/GenBank/DDBJ whole genome shotgun (WGS) entry which is preliminary data.</text>
</comment>
<evidence type="ECO:0000313" key="4">
    <source>
        <dbReference type="EMBL" id="KAI3436756.1"/>
    </source>
</evidence>
<dbReference type="OrthoDB" id="360689at2759"/>
<keyword evidence="2" id="KW-0689">Ribosomal protein</keyword>
<accession>A0A9D4Z135</accession>
<evidence type="ECO:0000256" key="2">
    <source>
        <dbReference type="ARBA" id="ARBA00022980"/>
    </source>
</evidence>
<dbReference type="Proteomes" id="UP001055712">
    <property type="component" value="Unassembled WGS sequence"/>
</dbReference>
<dbReference type="GO" id="GO:0006412">
    <property type="term" value="P:translation"/>
    <property type="evidence" value="ECO:0007669"/>
    <property type="project" value="InterPro"/>
</dbReference>
<dbReference type="PROSITE" id="PS01109">
    <property type="entry name" value="RIBOSOMAL_L10"/>
    <property type="match status" value="1"/>
</dbReference>
<comment type="similarity">
    <text evidence="1">Belongs to the universal ribosomal protein uL10 family.</text>
</comment>
<dbReference type="GO" id="GO:0015934">
    <property type="term" value="C:large ribosomal subunit"/>
    <property type="evidence" value="ECO:0007669"/>
    <property type="project" value="InterPro"/>
</dbReference>
<dbReference type="InterPro" id="IPR001790">
    <property type="entry name" value="Ribosomal_uL10"/>
</dbReference>
<dbReference type="Pfam" id="PF00466">
    <property type="entry name" value="Ribosomal_L10"/>
    <property type="match status" value="1"/>
</dbReference>
<gene>
    <name evidence="4" type="ORF">D9Q98_006168</name>
</gene>
<reference evidence="4" key="2">
    <citation type="submission" date="2020-11" db="EMBL/GenBank/DDBJ databases">
        <authorList>
            <person name="Cecchin M."/>
            <person name="Marcolungo L."/>
            <person name="Rossato M."/>
            <person name="Girolomoni L."/>
            <person name="Cosentino E."/>
            <person name="Cuine S."/>
            <person name="Li-Beisson Y."/>
            <person name="Delledonne M."/>
            <person name="Ballottari M."/>
        </authorList>
    </citation>
    <scope>NUCLEOTIDE SEQUENCE</scope>
    <source>
        <strain evidence="4">211/11P</strain>
        <tissue evidence="4">Whole cell</tissue>
    </source>
</reference>
<dbReference type="InterPro" id="IPR002363">
    <property type="entry name" value="Ribosomal_uL10_CS_bac"/>
</dbReference>
<dbReference type="SUPFAM" id="SSF160369">
    <property type="entry name" value="Ribosomal protein L10-like"/>
    <property type="match status" value="1"/>
</dbReference>
<dbReference type="NCBIfam" id="NF000955">
    <property type="entry name" value="PRK00099.1-1"/>
    <property type="match status" value="1"/>
</dbReference>
<reference evidence="4" key="1">
    <citation type="journal article" date="2019" name="Plant J.">
        <title>Chlorella vulgaris genome assembly and annotation reveals the molecular basis for metabolic acclimation to high light conditions.</title>
        <authorList>
            <person name="Cecchin M."/>
            <person name="Marcolungo L."/>
            <person name="Rossato M."/>
            <person name="Girolomoni L."/>
            <person name="Cosentino E."/>
            <person name="Cuine S."/>
            <person name="Li-Beisson Y."/>
            <person name="Delledonne M."/>
            <person name="Ballottari M."/>
        </authorList>
    </citation>
    <scope>NUCLEOTIDE SEQUENCE</scope>
    <source>
        <strain evidence="4">211/11P</strain>
    </source>
</reference>
<dbReference type="AlphaFoldDB" id="A0A9D4Z135"/>
<evidence type="ECO:0000256" key="3">
    <source>
        <dbReference type="ARBA" id="ARBA00023274"/>
    </source>
</evidence>
<protein>
    <submittedName>
        <fullName evidence="4">Uncharacterized protein</fullName>
    </submittedName>
</protein>
<organism evidence="4 5">
    <name type="scientific">Chlorella vulgaris</name>
    <name type="common">Green alga</name>
    <dbReference type="NCBI Taxonomy" id="3077"/>
    <lineage>
        <taxon>Eukaryota</taxon>
        <taxon>Viridiplantae</taxon>
        <taxon>Chlorophyta</taxon>
        <taxon>core chlorophytes</taxon>
        <taxon>Trebouxiophyceae</taxon>
        <taxon>Chlorellales</taxon>
        <taxon>Chlorellaceae</taxon>
        <taxon>Chlorella clade</taxon>
        <taxon>Chlorella</taxon>
    </lineage>
</organism>
<sequence>MSAVCGAPSRCLTASTSSSMTGKAAVAQRAAFLPAHRAVQQRRGSLQIQSALSRQRKEETVQVLENLLQDSAVVVGLRYQGLTVKQLQDFRRALPAQSKMLVCKNTLMRVACDKVEGWSELKPATKGDNAWLFVNEEVIAESFKAYAAFEKKLLESVPKEERATARPIDVSGGVMDGKLMGYLEVKKLQSMPTKLELIATIARLINQVPTKVARGINQVPTKLAYGVKALADGDDNKEQLVSDVFPKPESA</sequence>
<dbReference type="Gene3D" id="3.30.70.1730">
    <property type="match status" value="1"/>
</dbReference>
<dbReference type="EMBL" id="SIDB01000002">
    <property type="protein sequence ID" value="KAI3436756.1"/>
    <property type="molecule type" value="Genomic_DNA"/>
</dbReference>
<evidence type="ECO:0000256" key="1">
    <source>
        <dbReference type="ARBA" id="ARBA00008889"/>
    </source>
</evidence>
<name>A0A9D4Z135_CHLVU</name>
<dbReference type="InterPro" id="IPR047865">
    <property type="entry name" value="Ribosomal_uL10_bac_type"/>
</dbReference>
<keyword evidence="3" id="KW-0687">Ribonucleoprotein</keyword>
<dbReference type="GO" id="GO:0003735">
    <property type="term" value="F:structural constituent of ribosome"/>
    <property type="evidence" value="ECO:0007669"/>
    <property type="project" value="InterPro"/>
</dbReference>